<evidence type="ECO:0000313" key="1">
    <source>
        <dbReference type="EMBL" id="ARN23023.1"/>
    </source>
</evidence>
<dbReference type="RefSeq" id="WP_085753336.1">
    <property type="nucleotide sequence ID" value="NZ_BSPR01000015.1"/>
</dbReference>
<accession>A0A1W6LFN2</accession>
<evidence type="ECO:0000313" key="2">
    <source>
        <dbReference type="Proteomes" id="UP000193427"/>
    </source>
</evidence>
<dbReference type="EMBL" id="CP015118">
    <property type="protein sequence ID" value="ARN23023.1"/>
    <property type="molecule type" value="Genomic_DNA"/>
</dbReference>
<keyword evidence="2" id="KW-1185">Reference proteome</keyword>
<gene>
    <name evidence="1" type="ORF">A4W93_25665</name>
</gene>
<reference evidence="1 2" key="1">
    <citation type="submission" date="2016-04" db="EMBL/GenBank/DDBJ databases">
        <title>Complete genome sequence of natural rubber-degrading, novel Gram-negative bacterium, Rhizobacter gummiphilus strain NS21.</title>
        <authorList>
            <person name="Tabata M."/>
            <person name="Kasai D."/>
            <person name="Fukuda M."/>
        </authorList>
    </citation>
    <scope>NUCLEOTIDE SEQUENCE [LARGE SCALE GENOMIC DNA]</scope>
    <source>
        <strain evidence="1 2">NS21</strain>
    </source>
</reference>
<protein>
    <submittedName>
        <fullName evidence="1">Uncharacterized protein</fullName>
    </submittedName>
</protein>
<proteinExistence type="predicted"/>
<name>A0A1W6LFN2_9BURK</name>
<dbReference type="STRING" id="946333.A4W93_25665"/>
<organism evidence="1 2">
    <name type="scientific">Piscinibacter gummiphilus</name>
    <dbReference type="NCBI Taxonomy" id="946333"/>
    <lineage>
        <taxon>Bacteria</taxon>
        <taxon>Pseudomonadati</taxon>
        <taxon>Pseudomonadota</taxon>
        <taxon>Betaproteobacteria</taxon>
        <taxon>Burkholderiales</taxon>
        <taxon>Sphaerotilaceae</taxon>
        <taxon>Piscinibacter</taxon>
    </lineage>
</organism>
<dbReference type="KEGG" id="rgu:A4W93_25665"/>
<dbReference type="AlphaFoldDB" id="A0A1W6LFN2"/>
<dbReference type="Proteomes" id="UP000193427">
    <property type="component" value="Chromosome"/>
</dbReference>
<dbReference type="OrthoDB" id="9150951at2"/>
<sequence>MAAQTIPQKTPEAVAELASRQRKLSQRHRTVLLLVDGKRSELQVRQMALQAGAAGTCFDELVELGMITLPEPVLEVPVSAPMPLAEEPAPAPGPVLLVDVPPAGPDSVHSSLLPASLTLQPESTLNDSVMLNEPPPSDLGDLDSLIREGGDAQLEEARDLMIRAVRAEAPVAGSLTLLRLRRARSRADLEGLLEEVELRITKPFKGLWASQTMSRVRELLSSQSVT</sequence>